<dbReference type="EMBL" id="QJRG01000049">
    <property type="protein sequence ID" value="RWU18125.1"/>
    <property type="molecule type" value="Genomic_DNA"/>
</dbReference>
<protein>
    <recommendedName>
        <fullName evidence="4">DUF4760 domain-containing protein</fullName>
    </recommendedName>
</protein>
<dbReference type="InterPro" id="IPR031876">
    <property type="entry name" value="DUF4760"/>
</dbReference>
<dbReference type="Pfam" id="PF15956">
    <property type="entry name" value="DUF4760"/>
    <property type="match status" value="1"/>
</dbReference>
<keyword evidence="1" id="KW-0472">Membrane</keyword>
<accession>A0A443ZHB7</accession>
<name>A0A443ZHB7_9PSED</name>
<sequence>MNYYDATSFALSAMAALGTFMIAMILMRMGRSYELENRALRVQRTLTAIQVPEHITDILSTVLWHEFRPSDDLLDDNFGKIFGALDYFENLAIGIRAGVYDERLAYERLGEALPKFYFAVVKLVYVSRSEGTAPALYIQLDRLARDWRRSSPSQSEDV</sequence>
<comment type="caution">
    <text evidence="2">The sequence shown here is derived from an EMBL/GenBank/DDBJ whole genome shotgun (WGS) entry which is preliminary data.</text>
</comment>
<proteinExistence type="predicted"/>
<evidence type="ECO:0008006" key="4">
    <source>
        <dbReference type="Google" id="ProtNLM"/>
    </source>
</evidence>
<keyword evidence="1" id="KW-0812">Transmembrane</keyword>
<dbReference type="AlphaFoldDB" id="A0A443ZHB7"/>
<evidence type="ECO:0000256" key="1">
    <source>
        <dbReference type="SAM" id="Phobius"/>
    </source>
</evidence>
<evidence type="ECO:0000313" key="2">
    <source>
        <dbReference type="EMBL" id="RWU18125.1"/>
    </source>
</evidence>
<keyword evidence="1" id="KW-1133">Transmembrane helix</keyword>
<dbReference type="RefSeq" id="WP_128326241.1">
    <property type="nucleotide sequence ID" value="NZ_QJRG01000049.1"/>
</dbReference>
<reference evidence="2 3" key="1">
    <citation type="submission" date="2018-06" db="EMBL/GenBank/DDBJ databases">
        <title>Bacteria isolated from soil of Wuhan.</title>
        <authorList>
            <person name="Wei X."/>
            <person name="Chunhua H."/>
        </authorList>
    </citation>
    <scope>NUCLEOTIDE SEQUENCE [LARGE SCALE GENOMIC DNA]</scope>
    <source>
        <strain evidence="3">xwS2</strain>
    </source>
</reference>
<evidence type="ECO:0000313" key="3">
    <source>
        <dbReference type="Proteomes" id="UP000288983"/>
    </source>
</evidence>
<gene>
    <name evidence="2" type="ORF">DM813_26040</name>
</gene>
<dbReference type="Proteomes" id="UP000288983">
    <property type="component" value="Unassembled WGS sequence"/>
</dbReference>
<organism evidence="2 3">
    <name type="scientific">Pseudomonas alkylphenolica</name>
    <dbReference type="NCBI Taxonomy" id="237609"/>
    <lineage>
        <taxon>Bacteria</taxon>
        <taxon>Pseudomonadati</taxon>
        <taxon>Pseudomonadota</taxon>
        <taxon>Gammaproteobacteria</taxon>
        <taxon>Pseudomonadales</taxon>
        <taxon>Pseudomonadaceae</taxon>
        <taxon>Pseudomonas</taxon>
    </lineage>
</organism>
<feature type="transmembrane region" description="Helical" evidence="1">
    <location>
        <begin position="6"/>
        <end position="27"/>
    </location>
</feature>